<dbReference type="PRINTS" id="PR00363">
    <property type="entry name" value="CYTOCHROMEB5"/>
</dbReference>
<comment type="similarity">
    <text evidence="4 5">Belongs to the cytochrome b5 family.</text>
</comment>
<dbReference type="PhylomeDB" id="B4LHI4"/>
<dbReference type="InterPro" id="IPR018506">
    <property type="entry name" value="Cyt_B5_heme-BS"/>
</dbReference>
<dbReference type="InterPro" id="IPR001199">
    <property type="entry name" value="Cyt_B5-like_heme/steroid-bd"/>
</dbReference>
<evidence type="ECO:0000313" key="8">
    <source>
        <dbReference type="EMBL" id="EDW68514.1"/>
    </source>
</evidence>
<dbReference type="eggNOG" id="KOG0537">
    <property type="taxonomic scope" value="Eukaryota"/>
</dbReference>
<evidence type="ECO:0000256" key="4">
    <source>
        <dbReference type="ARBA" id="ARBA00038168"/>
    </source>
</evidence>
<protein>
    <recommendedName>
        <fullName evidence="7">Cytochrome b5 heme-binding domain-containing protein</fullName>
    </recommendedName>
</protein>
<dbReference type="OrthoDB" id="260091at2759"/>
<dbReference type="Gene3D" id="3.10.120.10">
    <property type="entry name" value="Cytochrome b5-like heme/steroid binding domain"/>
    <property type="match status" value="1"/>
</dbReference>
<sequence>MSQIYQKSEVAERNGKNGQPVWMIYKGNVYDVTNFIKDHPGGPELILEVAGKDATKAFNNAGHSPDAVQQLKQYKIGEVAIDAQPKPQTANGKSAEPGQTKQPLPQPQQAEKSGGFLCCC</sequence>
<reference evidence="8 9" key="1">
    <citation type="journal article" date="2007" name="Nature">
        <title>Evolution of genes and genomes on the Drosophila phylogeny.</title>
        <authorList>
            <consortium name="Drosophila 12 Genomes Consortium"/>
            <person name="Clark A.G."/>
            <person name="Eisen M.B."/>
            <person name="Smith D.R."/>
            <person name="Bergman C.M."/>
            <person name="Oliver B."/>
            <person name="Markow T.A."/>
            <person name="Kaufman T.C."/>
            <person name="Kellis M."/>
            <person name="Gelbart W."/>
            <person name="Iyer V.N."/>
            <person name="Pollard D.A."/>
            <person name="Sackton T.B."/>
            <person name="Larracuente A.M."/>
            <person name="Singh N.D."/>
            <person name="Abad J.P."/>
            <person name="Abt D.N."/>
            <person name="Adryan B."/>
            <person name="Aguade M."/>
            <person name="Akashi H."/>
            <person name="Anderson W.W."/>
            <person name="Aquadro C.F."/>
            <person name="Ardell D.H."/>
            <person name="Arguello R."/>
            <person name="Artieri C.G."/>
            <person name="Barbash D.A."/>
            <person name="Barker D."/>
            <person name="Barsanti P."/>
            <person name="Batterham P."/>
            <person name="Batzoglou S."/>
            <person name="Begun D."/>
            <person name="Bhutkar A."/>
            <person name="Blanco E."/>
            <person name="Bosak S.A."/>
            <person name="Bradley R.K."/>
            <person name="Brand A.D."/>
            <person name="Brent M.R."/>
            <person name="Brooks A.N."/>
            <person name="Brown R.H."/>
            <person name="Butlin R.K."/>
            <person name="Caggese C."/>
            <person name="Calvi B.R."/>
            <person name="Bernardo de Carvalho A."/>
            <person name="Caspi A."/>
            <person name="Castrezana S."/>
            <person name="Celniker S.E."/>
            <person name="Chang J.L."/>
            <person name="Chapple C."/>
            <person name="Chatterji S."/>
            <person name="Chinwalla A."/>
            <person name="Civetta A."/>
            <person name="Clifton S.W."/>
            <person name="Comeron J.M."/>
            <person name="Costello J.C."/>
            <person name="Coyne J.A."/>
            <person name="Daub J."/>
            <person name="David R.G."/>
            <person name="Delcher A.L."/>
            <person name="Delehaunty K."/>
            <person name="Do C.B."/>
            <person name="Ebling H."/>
            <person name="Edwards K."/>
            <person name="Eickbush T."/>
            <person name="Evans J.D."/>
            <person name="Filipski A."/>
            <person name="Findeiss S."/>
            <person name="Freyhult E."/>
            <person name="Fulton L."/>
            <person name="Fulton R."/>
            <person name="Garcia A.C."/>
            <person name="Gardiner A."/>
            <person name="Garfield D.A."/>
            <person name="Garvin B.E."/>
            <person name="Gibson G."/>
            <person name="Gilbert D."/>
            <person name="Gnerre S."/>
            <person name="Godfrey J."/>
            <person name="Good R."/>
            <person name="Gotea V."/>
            <person name="Gravely B."/>
            <person name="Greenberg A.J."/>
            <person name="Griffiths-Jones S."/>
            <person name="Gross S."/>
            <person name="Guigo R."/>
            <person name="Gustafson E.A."/>
            <person name="Haerty W."/>
            <person name="Hahn M.W."/>
            <person name="Halligan D.L."/>
            <person name="Halpern A.L."/>
            <person name="Halter G.M."/>
            <person name="Han M.V."/>
            <person name="Heger A."/>
            <person name="Hillier L."/>
            <person name="Hinrichs A.S."/>
            <person name="Holmes I."/>
            <person name="Hoskins R.A."/>
            <person name="Hubisz M.J."/>
            <person name="Hultmark D."/>
            <person name="Huntley M.A."/>
            <person name="Jaffe D.B."/>
            <person name="Jagadeeshan S."/>
            <person name="Jeck W.R."/>
            <person name="Johnson J."/>
            <person name="Jones C.D."/>
            <person name="Jordan W.C."/>
            <person name="Karpen G.H."/>
            <person name="Kataoka E."/>
            <person name="Keightley P.D."/>
            <person name="Kheradpour P."/>
            <person name="Kirkness E.F."/>
            <person name="Koerich L.B."/>
            <person name="Kristiansen K."/>
            <person name="Kudrna D."/>
            <person name="Kulathinal R.J."/>
            <person name="Kumar S."/>
            <person name="Kwok R."/>
            <person name="Lander E."/>
            <person name="Langley C.H."/>
            <person name="Lapoint R."/>
            <person name="Lazzaro B.P."/>
            <person name="Lee S.J."/>
            <person name="Levesque L."/>
            <person name="Li R."/>
            <person name="Lin C.F."/>
            <person name="Lin M.F."/>
            <person name="Lindblad-Toh K."/>
            <person name="Llopart A."/>
            <person name="Long M."/>
            <person name="Low L."/>
            <person name="Lozovsky E."/>
            <person name="Lu J."/>
            <person name="Luo M."/>
            <person name="Machado C.A."/>
            <person name="Makalowski W."/>
            <person name="Marzo M."/>
            <person name="Matsuda M."/>
            <person name="Matzkin L."/>
            <person name="McAllister B."/>
            <person name="McBride C.S."/>
            <person name="McKernan B."/>
            <person name="McKernan K."/>
            <person name="Mendez-Lago M."/>
            <person name="Minx P."/>
            <person name="Mollenhauer M.U."/>
            <person name="Montooth K."/>
            <person name="Mount S.M."/>
            <person name="Mu X."/>
            <person name="Myers E."/>
            <person name="Negre B."/>
            <person name="Newfeld S."/>
            <person name="Nielsen R."/>
            <person name="Noor M.A."/>
            <person name="O'Grady P."/>
            <person name="Pachter L."/>
            <person name="Papaceit M."/>
            <person name="Parisi M.J."/>
            <person name="Parisi M."/>
            <person name="Parts L."/>
            <person name="Pedersen J.S."/>
            <person name="Pesole G."/>
            <person name="Phillippy A.M."/>
            <person name="Ponting C.P."/>
            <person name="Pop M."/>
            <person name="Porcelli D."/>
            <person name="Powell J.R."/>
            <person name="Prohaska S."/>
            <person name="Pruitt K."/>
            <person name="Puig M."/>
            <person name="Quesneville H."/>
            <person name="Ram K.R."/>
            <person name="Rand D."/>
            <person name="Rasmussen M.D."/>
            <person name="Reed L.K."/>
            <person name="Reenan R."/>
            <person name="Reily A."/>
            <person name="Remington K.A."/>
            <person name="Rieger T.T."/>
            <person name="Ritchie M.G."/>
            <person name="Robin C."/>
            <person name="Rogers Y.H."/>
            <person name="Rohde C."/>
            <person name="Rozas J."/>
            <person name="Rubenfield M.J."/>
            <person name="Ruiz A."/>
            <person name="Russo S."/>
            <person name="Salzberg S.L."/>
            <person name="Sanchez-Gracia A."/>
            <person name="Saranga D.J."/>
            <person name="Sato H."/>
            <person name="Schaeffer S.W."/>
            <person name="Schatz M.C."/>
            <person name="Schlenke T."/>
            <person name="Schwartz R."/>
            <person name="Segarra C."/>
            <person name="Singh R.S."/>
            <person name="Sirot L."/>
            <person name="Sirota M."/>
            <person name="Sisneros N.B."/>
            <person name="Smith C.D."/>
            <person name="Smith T.F."/>
            <person name="Spieth J."/>
            <person name="Stage D.E."/>
            <person name="Stark A."/>
            <person name="Stephan W."/>
            <person name="Strausberg R.L."/>
            <person name="Strempel S."/>
            <person name="Sturgill D."/>
            <person name="Sutton G."/>
            <person name="Sutton G.G."/>
            <person name="Tao W."/>
            <person name="Teichmann S."/>
            <person name="Tobari Y.N."/>
            <person name="Tomimura Y."/>
            <person name="Tsolas J.M."/>
            <person name="Valente V.L."/>
            <person name="Venter E."/>
            <person name="Venter J.C."/>
            <person name="Vicario S."/>
            <person name="Vieira F.G."/>
            <person name="Vilella A.J."/>
            <person name="Villasante A."/>
            <person name="Walenz B."/>
            <person name="Wang J."/>
            <person name="Wasserman M."/>
            <person name="Watts T."/>
            <person name="Wilson D."/>
            <person name="Wilson R.K."/>
            <person name="Wing R.A."/>
            <person name="Wolfner M.F."/>
            <person name="Wong A."/>
            <person name="Wong G.K."/>
            <person name="Wu C.I."/>
            <person name="Wu G."/>
            <person name="Yamamoto D."/>
            <person name="Yang H.P."/>
            <person name="Yang S.P."/>
            <person name="Yorke J.A."/>
            <person name="Yoshida K."/>
            <person name="Zdobnov E."/>
            <person name="Zhang P."/>
            <person name="Zhang Y."/>
            <person name="Zimin A.V."/>
            <person name="Baldwin J."/>
            <person name="Abdouelleil A."/>
            <person name="Abdulkadir J."/>
            <person name="Abebe A."/>
            <person name="Abera B."/>
            <person name="Abreu J."/>
            <person name="Acer S.C."/>
            <person name="Aftuck L."/>
            <person name="Alexander A."/>
            <person name="An P."/>
            <person name="Anderson E."/>
            <person name="Anderson S."/>
            <person name="Arachi H."/>
            <person name="Azer M."/>
            <person name="Bachantsang P."/>
            <person name="Barry A."/>
            <person name="Bayul T."/>
            <person name="Berlin A."/>
            <person name="Bessette D."/>
            <person name="Bloom T."/>
            <person name="Blye J."/>
            <person name="Boguslavskiy L."/>
            <person name="Bonnet C."/>
            <person name="Boukhgalter B."/>
            <person name="Bourzgui I."/>
            <person name="Brown A."/>
            <person name="Cahill P."/>
            <person name="Channer S."/>
            <person name="Cheshatsang Y."/>
            <person name="Chuda L."/>
            <person name="Citroen M."/>
            <person name="Collymore A."/>
            <person name="Cooke P."/>
            <person name="Costello M."/>
            <person name="D'Aco K."/>
            <person name="Daza R."/>
            <person name="De Haan G."/>
            <person name="DeGray S."/>
            <person name="DeMaso C."/>
            <person name="Dhargay N."/>
            <person name="Dooley K."/>
            <person name="Dooley E."/>
            <person name="Doricent M."/>
            <person name="Dorje P."/>
            <person name="Dorjee K."/>
            <person name="Dupes A."/>
            <person name="Elong R."/>
            <person name="Falk J."/>
            <person name="Farina A."/>
            <person name="Faro S."/>
            <person name="Ferguson D."/>
            <person name="Fisher S."/>
            <person name="Foley C.D."/>
            <person name="Franke A."/>
            <person name="Friedrich D."/>
            <person name="Gadbois L."/>
            <person name="Gearin G."/>
            <person name="Gearin C.R."/>
            <person name="Giannoukos G."/>
            <person name="Goode T."/>
            <person name="Graham J."/>
            <person name="Grandbois E."/>
            <person name="Grewal S."/>
            <person name="Gyaltsen K."/>
            <person name="Hafez N."/>
            <person name="Hagos B."/>
            <person name="Hall J."/>
            <person name="Henson C."/>
            <person name="Hollinger A."/>
            <person name="Honan T."/>
            <person name="Huard M.D."/>
            <person name="Hughes L."/>
            <person name="Hurhula B."/>
            <person name="Husby M.E."/>
            <person name="Kamat A."/>
            <person name="Kanga B."/>
            <person name="Kashin S."/>
            <person name="Khazanovich D."/>
            <person name="Kisner P."/>
            <person name="Lance K."/>
            <person name="Lara M."/>
            <person name="Lee W."/>
            <person name="Lennon N."/>
            <person name="Letendre F."/>
            <person name="LeVine R."/>
            <person name="Lipovsky A."/>
            <person name="Liu X."/>
            <person name="Liu J."/>
            <person name="Liu S."/>
            <person name="Lokyitsang T."/>
            <person name="Lokyitsang Y."/>
            <person name="Lubonja R."/>
            <person name="Lui A."/>
            <person name="MacDonald P."/>
            <person name="Magnisalis V."/>
            <person name="Maru K."/>
            <person name="Matthews C."/>
            <person name="McCusker W."/>
            <person name="McDonough S."/>
            <person name="Mehta T."/>
            <person name="Meldrim J."/>
            <person name="Meneus L."/>
            <person name="Mihai O."/>
            <person name="Mihalev A."/>
            <person name="Mihova T."/>
            <person name="Mittelman R."/>
            <person name="Mlenga V."/>
            <person name="Montmayeur A."/>
            <person name="Mulrain L."/>
            <person name="Navidi A."/>
            <person name="Naylor J."/>
            <person name="Negash T."/>
            <person name="Nguyen T."/>
            <person name="Nguyen N."/>
            <person name="Nicol R."/>
            <person name="Norbu C."/>
            <person name="Norbu N."/>
            <person name="Novod N."/>
            <person name="O'Neill B."/>
            <person name="Osman S."/>
            <person name="Markiewicz E."/>
            <person name="Oyono O.L."/>
            <person name="Patti C."/>
            <person name="Phunkhang P."/>
            <person name="Pierre F."/>
            <person name="Priest M."/>
            <person name="Raghuraman S."/>
            <person name="Rege F."/>
            <person name="Reyes R."/>
            <person name="Rise C."/>
            <person name="Rogov P."/>
            <person name="Ross K."/>
            <person name="Ryan E."/>
            <person name="Settipalli S."/>
            <person name="Shea T."/>
            <person name="Sherpa N."/>
            <person name="Shi L."/>
            <person name="Shih D."/>
            <person name="Sparrow T."/>
            <person name="Spaulding J."/>
            <person name="Stalker J."/>
            <person name="Stange-Thomann N."/>
            <person name="Stavropoulos S."/>
            <person name="Stone C."/>
            <person name="Strader C."/>
            <person name="Tesfaye S."/>
            <person name="Thomson T."/>
            <person name="Thoulutsang Y."/>
            <person name="Thoulutsang D."/>
            <person name="Topham K."/>
            <person name="Topping I."/>
            <person name="Tsamla T."/>
            <person name="Vassiliev H."/>
            <person name="Vo A."/>
            <person name="Wangchuk T."/>
            <person name="Wangdi T."/>
            <person name="Weiand M."/>
            <person name="Wilkinson J."/>
            <person name="Wilson A."/>
            <person name="Yadav S."/>
            <person name="Young G."/>
            <person name="Yu Q."/>
            <person name="Zembek L."/>
            <person name="Zhong D."/>
            <person name="Zimmer A."/>
            <person name="Zwirko Z."/>
            <person name="Jaffe D.B."/>
            <person name="Alvarez P."/>
            <person name="Brockman W."/>
            <person name="Butler J."/>
            <person name="Chin C."/>
            <person name="Gnerre S."/>
            <person name="Grabherr M."/>
            <person name="Kleber M."/>
            <person name="Mauceli E."/>
            <person name="MacCallum I."/>
        </authorList>
    </citation>
    <scope>NUCLEOTIDE SEQUENCE [LARGE SCALE GENOMIC DNA]</scope>
    <source>
        <strain evidence="9">Tucson 15010-1051.87</strain>
    </source>
</reference>
<dbReference type="KEGG" id="dvi:6623179"/>
<keyword evidence="9" id="KW-1185">Reference proteome</keyword>
<name>B4LHI4_DROVI</name>
<keyword evidence="1 5" id="KW-0349">Heme</keyword>
<keyword evidence="2 5" id="KW-0479">Metal-binding</keyword>
<evidence type="ECO:0000256" key="1">
    <source>
        <dbReference type="ARBA" id="ARBA00022617"/>
    </source>
</evidence>
<dbReference type="Pfam" id="PF00173">
    <property type="entry name" value="Cyt-b5"/>
    <property type="match status" value="1"/>
</dbReference>
<evidence type="ECO:0000256" key="5">
    <source>
        <dbReference type="RuleBase" id="RU362121"/>
    </source>
</evidence>
<dbReference type="SMART" id="SM01117">
    <property type="entry name" value="Cyt-b5"/>
    <property type="match status" value="1"/>
</dbReference>
<dbReference type="PROSITE" id="PS50255">
    <property type="entry name" value="CYTOCHROME_B5_2"/>
    <property type="match status" value="1"/>
</dbReference>
<dbReference type="FunCoup" id="B4LHI4">
    <property type="interactions" value="10"/>
</dbReference>
<organism evidence="8 9">
    <name type="scientific">Drosophila virilis</name>
    <name type="common">Fruit fly</name>
    <dbReference type="NCBI Taxonomy" id="7244"/>
    <lineage>
        <taxon>Eukaryota</taxon>
        <taxon>Metazoa</taxon>
        <taxon>Ecdysozoa</taxon>
        <taxon>Arthropoda</taxon>
        <taxon>Hexapoda</taxon>
        <taxon>Insecta</taxon>
        <taxon>Pterygota</taxon>
        <taxon>Neoptera</taxon>
        <taxon>Endopterygota</taxon>
        <taxon>Diptera</taxon>
        <taxon>Brachycera</taxon>
        <taxon>Muscomorpha</taxon>
        <taxon>Ephydroidea</taxon>
        <taxon>Drosophilidae</taxon>
        <taxon>Drosophila</taxon>
    </lineage>
</organism>
<evidence type="ECO:0000313" key="9">
    <source>
        <dbReference type="Proteomes" id="UP000008792"/>
    </source>
</evidence>
<dbReference type="FunFam" id="3.10.120.10:FF:000007">
    <property type="entry name" value="Sulfite oxidase, mitochondrial"/>
    <property type="match status" value="1"/>
</dbReference>
<dbReference type="InParanoid" id="B4LHI4"/>
<evidence type="ECO:0000256" key="2">
    <source>
        <dbReference type="ARBA" id="ARBA00022723"/>
    </source>
</evidence>
<dbReference type="HOGENOM" id="CLU_102602_4_0_1"/>
<dbReference type="EMBL" id="CH940647">
    <property type="protein sequence ID" value="EDW68514.1"/>
    <property type="molecule type" value="Genomic_DNA"/>
</dbReference>
<feature type="region of interest" description="Disordered" evidence="6">
    <location>
        <begin position="80"/>
        <end position="120"/>
    </location>
</feature>
<dbReference type="GO" id="GO:0020037">
    <property type="term" value="F:heme binding"/>
    <property type="evidence" value="ECO:0007669"/>
    <property type="project" value="UniProtKB-UniRule"/>
</dbReference>
<feature type="domain" description="Cytochrome b5 heme-binding" evidence="7">
    <location>
        <begin position="2"/>
        <end position="80"/>
    </location>
</feature>
<dbReference type="InterPro" id="IPR036400">
    <property type="entry name" value="Cyt_B5-like_heme/steroid_sf"/>
</dbReference>
<dbReference type="PANTHER" id="PTHR19359">
    <property type="entry name" value="CYTOCHROME B5"/>
    <property type="match status" value="1"/>
</dbReference>
<dbReference type="GO" id="GO:0046872">
    <property type="term" value="F:metal ion binding"/>
    <property type="evidence" value="ECO:0007669"/>
    <property type="project" value="UniProtKB-UniRule"/>
</dbReference>
<evidence type="ECO:0000256" key="3">
    <source>
        <dbReference type="ARBA" id="ARBA00023004"/>
    </source>
</evidence>
<keyword evidence="3 5" id="KW-0408">Iron</keyword>
<dbReference type="SUPFAM" id="SSF55856">
    <property type="entry name" value="Cytochrome b5-like heme/steroid binding domain"/>
    <property type="match status" value="1"/>
</dbReference>
<dbReference type="GO" id="GO:0016020">
    <property type="term" value="C:membrane"/>
    <property type="evidence" value="ECO:0007669"/>
    <property type="project" value="TreeGrafter"/>
</dbReference>
<proteinExistence type="inferred from homology"/>
<accession>B4LHI4</accession>
<dbReference type="AlphaFoldDB" id="B4LHI4"/>
<dbReference type="OMA" id="PCWLIIK"/>
<gene>
    <name evidence="8" type="primary">Dvir\GJ12661</name>
    <name evidence="8" type="ORF">Dvir_GJ12661</name>
</gene>
<dbReference type="InterPro" id="IPR050668">
    <property type="entry name" value="Cytochrome_b5"/>
</dbReference>
<evidence type="ECO:0000259" key="7">
    <source>
        <dbReference type="PROSITE" id="PS50255"/>
    </source>
</evidence>
<feature type="compositionally biased region" description="Polar residues" evidence="6">
    <location>
        <begin position="86"/>
        <end position="111"/>
    </location>
</feature>
<dbReference type="Proteomes" id="UP000008792">
    <property type="component" value="Unassembled WGS sequence"/>
</dbReference>
<dbReference type="SMR" id="B4LHI4"/>
<dbReference type="PROSITE" id="PS00191">
    <property type="entry name" value="CYTOCHROME_B5_1"/>
    <property type="match status" value="1"/>
</dbReference>
<dbReference type="STRING" id="7244.B4LHI4"/>
<dbReference type="PANTHER" id="PTHR19359:SF95">
    <property type="entry name" value="CYTOCHROME B5 TYPE B"/>
    <property type="match status" value="1"/>
</dbReference>
<evidence type="ECO:0000256" key="6">
    <source>
        <dbReference type="SAM" id="MobiDB-lite"/>
    </source>
</evidence>